<evidence type="ECO:0008006" key="4">
    <source>
        <dbReference type="Google" id="ProtNLM"/>
    </source>
</evidence>
<proteinExistence type="predicted"/>
<gene>
    <name evidence="2" type="ORF">AB835_01560</name>
</gene>
<reference evidence="2 3" key="1">
    <citation type="journal article" date="2016" name="Appl. Environ. Microbiol.">
        <title>Lack of Overt Genome Reduction in the Bryostatin-Producing Bryozoan Symbiont "Candidatus Endobugula sertula".</title>
        <authorList>
            <person name="Miller I.J."/>
            <person name="Vanee N."/>
            <person name="Fong S.S."/>
            <person name="Lim-Fong G.E."/>
            <person name="Kwan J.C."/>
        </authorList>
    </citation>
    <scope>NUCLEOTIDE SEQUENCE [LARGE SCALE GENOMIC DNA]</scope>
    <source>
        <strain evidence="2">AB1-4</strain>
    </source>
</reference>
<feature type="region of interest" description="Disordered" evidence="1">
    <location>
        <begin position="40"/>
        <end position="76"/>
    </location>
</feature>
<evidence type="ECO:0000313" key="3">
    <source>
        <dbReference type="Proteomes" id="UP000242502"/>
    </source>
</evidence>
<dbReference type="EMBL" id="MDLC01000004">
    <property type="protein sequence ID" value="ODS24769.1"/>
    <property type="molecule type" value="Genomic_DNA"/>
</dbReference>
<comment type="caution">
    <text evidence="2">The sequence shown here is derived from an EMBL/GenBank/DDBJ whole genome shotgun (WGS) entry which is preliminary data.</text>
</comment>
<dbReference type="AlphaFoldDB" id="A0A1D2QT79"/>
<dbReference type="Pfam" id="PF13031">
    <property type="entry name" value="DUF3892"/>
    <property type="match status" value="1"/>
</dbReference>
<dbReference type="Proteomes" id="UP000242502">
    <property type="component" value="Unassembled WGS sequence"/>
</dbReference>
<feature type="region of interest" description="Disordered" evidence="1">
    <location>
        <begin position="1"/>
        <end position="24"/>
    </location>
</feature>
<accession>A0A1D2QT79</accession>
<name>A0A1D2QT79_9GAMM</name>
<feature type="compositionally biased region" description="Polar residues" evidence="1">
    <location>
        <begin position="59"/>
        <end position="68"/>
    </location>
</feature>
<sequence>MSKKVVDAKQDSKGNITAVKLSGNSSYTPVETAMKMADKGQIENAHSVRPKNGTKSHLRTNPDNQKGNNLDEMAKD</sequence>
<protein>
    <recommendedName>
        <fullName evidence="4">DUF3892 domain-containing protein</fullName>
    </recommendedName>
</protein>
<evidence type="ECO:0000313" key="2">
    <source>
        <dbReference type="EMBL" id="ODS24769.1"/>
    </source>
</evidence>
<dbReference type="InterPro" id="IPR024997">
    <property type="entry name" value="DUF3892"/>
</dbReference>
<organism evidence="2 3">
    <name type="scientific">Candidatus Endobugula sertula</name>
    <name type="common">Bugula neritina bacterial symbiont</name>
    <dbReference type="NCBI Taxonomy" id="62101"/>
    <lineage>
        <taxon>Bacteria</taxon>
        <taxon>Pseudomonadati</taxon>
        <taxon>Pseudomonadota</taxon>
        <taxon>Gammaproteobacteria</taxon>
        <taxon>Cellvibrionales</taxon>
        <taxon>Cellvibrionaceae</taxon>
        <taxon>Candidatus Endobugula</taxon>
    </lineage>
</organism>
<feature type="compositionally biased region" description="Basic residues" evidence="1">
    <location>
        <begin position="48"/>
        <end position="58"/>
    </location>
</feature>
<dbReference type="STRING" id="62101.AB835_01560"/>
<evidence type="ECO:0000256" key="1">
    <source>
        <dbReference type="SAM" id="MobiDB-lite"/>
    </source>
</evidence>
<feature type="compositionally biased region" description="Basic and acidic residues" evidence="1">
    <location>
        <begin position="1"/>
        <end position="12"/>
    </location>
</feature>